<evidence type="ECO:0000256" key="4">
    <source>
        <dbReference type="SAM" id="MobiDB-lite"/>
    </source>
</evidence>
<dbReference type="Gene3D" id="3.30.565.10">
    <property type="entry name" value="Histidine kinase-like ATPase, C-terminal domain"/>
    <property type="match status" value="1"/>
</dbReference>
<sequence length="1017" mass="112806">MKDLVERIFPIRVVIDPERERLRLINQQRHGEDPFSYKRSERACYQDEPPPTTELKLQGFGVLLGLRLIGPGQYQAVFVTDNSFKVLGIDHQDILAQDSFCDLIAPTDRTEFQGRLDSLLGPESGHETNPVTFQCSILSSVNRSALFWCTSHRSKNSADVVVCEFESDSDCAKQNQPAPRKPSRIFSYEPSADEWAKSTTRTSKPVFPWYGSIDGASPVHSTDLINAISGIQSQLTSATSIESLYGVIVGTISELAEFDRVMLYRFDECRCGAVVAEYLCPEASEDLFFGLHFPSSDLPLWIRELYKEDRVQLLRSRTSSKASIVYRNNDSPETVDLTRSYLRDVGPDRVGIFADLDVSSAMAIALVVDGGLWGMIGLTYAGRLEARMILATGLSQNSPAAFITGSSSTILRLFAAEYGLLVMDDEARAVGKLGSYQEALVLVQYLRARGVRSILASQKITEDFSDLVYAPGFNNIAGLIAIPLSRTGSDFLVFFRKEQLMEIHWAGNTQERFELLGMEIAEPAATFQRWVEHVEHTIEIAGVLSTLYGLVRTPLNQIINYLELSLDSDMEETTRSHIEASLKSSKSLLYVINDLLDLTKVEEFNILMHEEPFSLRDVMHEVVGTFSAEAERKGLAISFSIDSMFLIEQVIGDAQRLRQAVANILSNSLAHSDHGVIDVEIYPVKDKSSTDAQDTLTIAIRDQGEGMTEQQLDTLFIQLENLLDEDEEEDDDGETNRAHAPAASIGLGLAVVARYVRNSNGQMKIETMLGRGTRVSLLLPLRTTTGTQPHPLPTPPSDLNTQESHATTTLSDTLESSHSQSLDMGHTPPTSLSPIASPFPAITAGGITRDADCFPFPPAEHVALRVLVAEDNPLNARVVKMQLTKLGHEVTAVGDGQACLDKFKSDTAYFDLILMDFQMPIVDGPTSAKAIRAYERDCSPMLSNLASVHKRIPIFAVSASLVEEKREEYIETGFDGWILKPVRFKRLDTMMSGIWNEDVRKQCHYSPGKWESGGWLT</sequence>
<keyword evidence="2" id="KW-0902">Two-component regulatory system</keyword>
<dbReference type="Gene3D" id="3.30.450.270">
    <property type="match status" value="1"/>
</dbReference>
<dbReference type="InterPro" id="IPR036097">
    <property type="entry name" value="HisK_dim/P_sf"/>
</dbReference>
<dbReference type="PANTHER" id="PTHR45339:SF1">
    <property type="entry name" value="HYBRID SIGNAL TRANSDUCTION HISTIDINE KINASE J"/>
    <property type="match status" value="1"/>
</dbReference>
<dbReference type="InterPro" id="IPR001789">
    <property type="entry name" value="Sig_transdc_resp-reg_receiver"/>
</dbReference>
<reference evidence="9 10" key="1">
    <citation type="submission" date="2019-07" db="EMBL/GenBank/DDBJ databases">
        <title>Finished genome of Venturia effusa.</title>
        <authorList>
            <person name="Young C.A."/>
            <person name="Cox M.P."/>
            <person name="Ganley A.R.D."/>
            <person name="David W.J."/>
        </authorList>
    </citation>
    <scope>NUCLEOTIDE SEQUENCE [LARGE SCALE GENOMIC DNA]</scope>
    <source>
        <strain evidence="10">albino</strain>
    </source>
</reference>
<gene>
    <name evidence="9" type="ORF">FKW77_005303</name>
</gene>
<dbReference type="PROSITE" id="PS50046">
    <property type="entry name" value="PHYTOCHROME_2"/>
    <property type="match status" value="1"/>
</dbReference>
<feature type="domain" description="Histidine kinase" evidence="6">
    <location>
        <begin position="546"/>
        <end position="783"/>
    </location>
</feature>
<dbReference type="InterPro" id="IPR036890">
    <property type="entry name" value="HATPase_C_sf"/>
</dbReference>
<dbReference type="GO" id="GO:0009584">
    <property type="term" value="P:detection of visible light"/>
    <property type="evidence" value="ECO:0007669"/>
    <property type="project" value="InterPro"/>
</dbReference>
<keyword evidence="1 3" id="KW-0597">Phosphoprotein</keyword>
<dbReference type="SMART" id="SM00388">
    <property type="entry name" value="HisKA"/>
    <property type="match status" value="1"/>
</dbReference>
<dbReference type="Pfam" id="PF00360">
    <property type="entry name" value="PHY"/>
    <property type="match status" value="1"/>
</dbReference>
<evidence type="ECO:0000256" key="3">
    <source>
        <dbReference type="PROSITE-ProRule" id="PRU00169"/>
    </source>
</evidence>
<dbReference type="PROSITE" id="PS50109">
    <property type="entry name" value="HIS_KIN"/>
    <property type="match status" value="1"/>
</dbReference>
<dbReference type="InterPro" id="IPR003661">
    <property type="entry name" value="HisK_dim/P_dom"/>
</dbReference>
<dbReference type="InterPro" id="IPR004358">
    <property type="entry name" value="Sig_transdc_His_kin-like_C"/>
</dbReference>
<evidence type="ECO:0000259" key="7">
    <source>
        <dbReference type="PROSITE" id="PS50110"/>
    </source>
</evidence>
<dbReference type="Proteomes" id="UP000316270">
    <property type="component" value="Chromosome 4"/>
</dbReference>
<dbReference type="PROSITE" id="PS50110">
    <property type="entry name" value="RESPONSE_REGULATORY"/>
    <property type="match status" value="1"/>
</dbReference>
<evidence type="ECO:0000259" key="8">
    <source>
        <dbReference type="PROSITE" id="PS50112"/>
    </source>
</evidence>
<dbReference type="SUPFAM" id="SSF52172">
    <property type="entry name" value="CheY-like"/>
    <property type="match status" value="1"/>
</dbReference>
<dbReference type="Pfam" id="PF02518">
    <property type="entry name" value="HATPase_c"/>
    <property type="match status" value="1"/>
</dbReference>
<dbReference type="GO" id="GO:0000155">
    <property type="term" value="F:phosphorelay sensor kinase activity"/>
    <property type="evidence" value="ECO:0007669"/>
    <property type="project" value="InterPro"/>
</dbReference>
<dbReference type="PRINTS" id="PR00344">
    <property type="entry name" value="BCTRLSENSOR"/>
</dbReference>
<dbReference type="InterPro" id="IPR000014">
    <property type="entry name" value="PAS"/>
</dbReference>
<dbReference type="InterPro" id="IPR013515">
    <property type="entry name" value="Phytochrome_cen-reg"/>
</dbReference>
<dbReference type="STRING" id="50376.A0A517L3A2"/>
<feature type="modified residue" description="4-aspartylphosphate" evidence="3">
    <location>
        <position position="916"/>
    </location>
</feature>
<keyword evidence="10" id="KW-1185">Reference proteome</keyword>
<dbReference type="PANTHER" id="PTHR45339">
    <property type="entry name" value="HYBRID SIGNAL TRANSDUCTION HISTIDINE KINASE J"/>
    <property type="match status" value="1"/>
</dbReference>
<dbReference type="Gene3D" id="3.30.450.20">
    <property type="entry name" value="PAS domain"/>
    <property type="match status" value="1"/>
</dbReference>
<proteinExistence type="predicted"/>
<dbReference type="PROSITE" id="PS50112">
    <property type="entry name" value="PAS"/>
    <property type="match status" value="1"/>
</dbReference>
<feature type="domain" description="Response regulatory" evidence="7">
    <location>
        <begin position="865"/>
        <end position="995"/>
    </location>
</feature>
<dbReference type="SMART" id="SM00387">
    <property type="entry name" value="HATPase_c"/>
    <property type="match status" value="1"/>
</dbReference>
<dbReference type="Gene3D" id="1.10.287.130">
    <property type="match status" value="1"/>
</dbReference>
<feature type="domain" description="Phytochrome chromophore attachment site" evidence="5">
    <location>
        <begin position="240"/>
        <end position="376"/>
    </location>
</feature>
<dbReference type="Gene3D" id="3.40.50.2300">
    <property type="match status" value="1"/>
</dbReference>
<dbReference type="InterPro" id="IPR043150">
    <property type="entry name" value="Phytochrome_PHY_sf"/>
</dbReference>
<organism evidence="9 10">
    <name type="scientific">Venturia effusa</name>
    <dbReference type="NCBI Taxonomy" id="50376"/>
    <lineage>
        <taxon>Eukaryota</taxon>
        <taxon>Fungi</taxon>
        <taxon>Dikarya</taxon>
        <taxon>Ascomycota</taxon>
        <taxon>Pezizomycotina</taxon>
        <taxon>Dothideomycetes</taxon>
        <taxon>Pleosporomycetidae</taxon>
        <taxon>Venturiales</taxon>
        <taxon>Venturiaceae</taxon>
        <taxon>Venturia</taxon>
    </lineage>
</organism>
<dbReference type="CDD" id="cd17546">
    <property type="entry name" value="REC_hyHK_CKI1_RcsC-like"/>
    <property type="match status" value="1"/>
</dbReference>
<accession>A0A517L3A2</accession>
<dbReference type="GO" id="GO:0006355">
    <property type="term" value="P:regulation of DNA-templated transcription"/>
    <property type="evidence" value="ECO:0007669"/>
    <property type="project" value="InterPro"/>
</dbReference>
<name>A0A517L3A2_9PEZI</name>
<dbReference type="OrthoDB" id="2015534at2759"/>
<dbReference type="SUPFAM" id="SSF47384">
    <property type="entry name" value="Homodimeric domain of signal transducing histidine kinase"/>
    <property type="match status" value="1"/>
</dbReference>
<dbReference type="InterPro" id="IPR035965">
    <property type="entry name" value="PAS-like_dom_sf"/>
</dbReference>
<evidence type="ECO:0000259" key="6">
    <source>
        <dbReference type="PROSITE" id="PS50109"/>
    </source>
</evidence>
<evidence type="ECO:0000256" key="1">
    <source>
        <dbReference type="ARBA" id="ARBA00022553"/>
    </source>
</evidence>
<dbReference type="InterPro" id="IPR011006">
    <property type="entry name" value="CheY-like_superfamily"/>
</dbReference>
<dbReference type="CDD" id="cd00082">
    <property type="entry name" value="HisKA"/>
    <property type="match status" value="1"/>
</dbReference>
<feature type="compositionally biased region" description="Polar residues" evidence="4">
    <location>
        <begin position="797"/>
        <end position="834"/>
    </location>
</feature>
<dbReference type="InterPro" id="IPR005467">
    <property type="entry name" value="His_kinase_dom"/>
</dbReference>
<evidence type="ECO:0000256" key="2">
    <source>
        <dbReference type="ARBA" id="ARBA00023012"/>
    </source>
</evidence>
<dbReference type="EMBL" id="CP042188">
    <property type="protein sequence ID" value="QDS70117.1"/>
    <property type="molecule type" value="Genomic_DNA"/>
</dbReference>
<dbReference type="Gene3D" id="3.30.450.40">
    <property type="match status" value="1"/>
</dbReference>
<dbReference type="Pfam" id="PF00512">
    <property type="entry name" value="HisKA"/>
    <property type="match status" value="1"/>
</dbReference>
<dbReference type="InterPro" id="IPR003594">
    <property type="entry name" value="HATPase_dom"/>
</dbReference>
<dbReference type="Pfam" id="PF00072">
    <property type="entry name" value="Response_reg"/>
    <property type="match status" value="1"/>
</dbReference>
<protein>
    <recommendedName>
        <fullName evidence="11">Histidine kinase</fullName>
    </recommendedName>
</protein>
<evidence type="ECO:0000259" key="5">
    <source>
        <dbReference type="PROSITE" id="PS50046"/>
    </source>
</evidence>
<feature type="domain" description="PAS" evidence="8">
    <location>
        <begin position="77"/>
        <end position="123"/>
    </location>
</feature>
<dbReference type="SUPFAM" id="SSF55785">
    <property type="entry name" value="PYP-like sensor domain (PAS domain)"/>
    <property type="match status" value="1"/>
</dbReference>
<dbReference type="SUPFAM" id="SSF55781">
    <property type="entry name" value="GAF domain-like"/>
    <property type="match status" value="2"/>
</dbReference>
<dbReference type="InterPro" id="IPR029016">
    <property type="entry name" value="GAF-like_dom_sf"/>
</dbReference>
<dbReference type="SUPFAM" id="SSF55874">
    <property type="entry name" value="ATPase domain of HSP90 chaperone/DNA topoisomerase II/histidine kinase"/>
    <property type="match status" value="1"/>
</dbReference>
<evidence type="ECO:0000313" key="10">
    <source>
        <dbReference type="Proteomes" id="UP000316270"/>
    </source>
</evidence>
<feature type="region of interest" description="Disordered" evidence="4">
    <location>
        <begin position="783"/>
        <end position="836"/>
    </location>
</feature>
<evidence type="ECO:0000313" key="9">
    <source>
        <dbReference type="EMBL" id="QDS70117.1"/>
    </source>
</evidence>
<dbReference type="AlphaFoldDB" id="A0A517L3A2"/>
<dbReference type="InterPro" id="IPR016132">
    <property type="entry name" value="Phyto_chromo_attachment"/>
</dbReference>
<evidence type="ECO:0008006" key="11">
    <source>
        <dbReference type="Google" id="ProtNLM"/>
    </source>
</evidence>
<dbReference type="SMART" id="SM00448">
    <property type="entry name" value="REC"/>
    <property type="match status" value="1"/>
</dbReference>